<dbReference type="Proteomes" id="UP000197138">
    <property type="component" value="Unassembled WGS sequence"/>
</dbReference>
<evidence type="ECO:0000313" key="1">
    <source>
        <dbReference type="EMBL" id="OWM90077.1"/>
    </source>
</evidence>
<protein>
    <submittedName>
        <fullName evidence="1">Uncharacterized protein</fullName>
    </submittedName>
</protein>
<accession>A0A218XYD8</accession>
<sequence length="84" mass="9670">MWMRSPESSKYRWRYTVEMRWLALIAICRTIENLLDNGISLVMWDSSSRVEGLCTLTDLELESAVVPVTCSTCDSSIIGKSWDY</sequence>
<dbReference type="EMBL" id="MTKT01000556">
    <property type="protein sequence ID" value="OWM90077.1"/>
    <property type="molecule type" value="Genomic_DNA"/>
</dbReference>
<dbReference type="AlphaFoldDB" id="A0A218XYD8"/>
<gene>
    <name evidence="1" type="ORF">CDL15_Pgr000864</name>
</gene>
<proteinExistence type="predicted"/>
<comment type="caution">
    <text evidence="1">The sequence shown here is derived from an EMBL/GenBank/DDBJ whole genome shotgun (WGS) entry which is preliminary data.</text>
</comment>
<name>A0A218XYD8_PUNGR</name>
<reference evidence="2" key="1">
    <citation type="journal article" date="2017" name="Plant J.">
        <title>The pomegranate (Punica granatum L.) genome and the genomics of punicalagin biosynthesis.</title>
        <authorList>
            <person name="Qin G."/>
            <person name="Xu C."/>
            <person name="Ming R."/>
            <person name="Tang H."/>
            <person name="Guyot R."/>
            <person name="Kramer E.M."/>
            <person name="Hu Y."/>
            <person name="Yi X."/>
            <person name="Qi Y."/>
            <person name="Xu X."/>
            <person name="Gao Z."/>
            <person name="Pan H."/>
            <person name="Jian J."/>
            <person name="Tian Y."/>
            <person name="Yue Z."/>
            <person name="Xu Y."/>
        </authorList>
    </citation>
    <scope>NUCLEOTIDE SEQUENCE [LARGE SCALE GENOMIC DNA]</scope>
    <source>
        <strain evidence="2">cv. Dabenzi</strain>
    </source>
</reference>
<organism evidence="1 2">
    <name type="scientific">Punica granatum</name>
    <name type="common">Pomegranate</name>
    <dbReference type="NCBI Taxonomy" id="22663"/>
    <lineage>
        <taxon>Eukaryota</taxon>
        <taxon>Viridiplantae</taxon>
        <taxon>Streptophyta</taxon>
        <taxon>Embryophyta</taxon>
        <taxon>Tracheophyta</taxon>
        <taxon>Spermatophyta</taxon>
        <taxon>Magnoliopsida</taxon>
        <taxon>eudicotyledons</taxon>
        <taxon>Gunneridae</taxon>
        <taxon>Pentapetalae</taxon>
        <taxon>rosids</taxon>
        <taxon>malvids</taxon>
        <taxon>Myrtales</taxon>
        <taxon>Lythraceae</taxon>
        <taxon>Punica</taxon>
    </lineage>
</organism>
<evidence type="ECO:0000313" key="2">
    <source>
        <dbReference type="Proteomes" id="UP000197138"/>
    </source>
</evidence>